<gene>
    <name evidence="4" type="ORF">GFSPODELE1_LOCUS3786</name>
</gene>
<feature type="compositionally biased region" description="Low complexity" evidence="2">
    <location>
        <begin position="192"/>
        <end position="203"/>
    </location>
</feature>
<feature type="compositionally biased region" description="Low complexity" evidence="2">
    <location>
        <begin position="174"/>
        <end position="184"/>
    </location>
</feature>
<dbReference type="Gene3D" id="2.60.200.20">
    <property type="match status" value="1"/>
</dbReference>
<dbReference type="CDD" id="cd00060">
    <property type="entry name" value="FHA"/>
    <property type="match status" value="1"/>
</dbReference>
<dbReference type="SUPFAM" id="SSF49879">
    <property type="entry name" value="SMAD/FHA domain"/>
    <property type="match status" value="1"/>
</dbReference>
<evidence type="ECO:0000259" key="3">
    <source>
        <dbReference type="PROSITE" id="PS50006"/>
    </source>
</evidence>
<reference evidence="5" key="1">
    <citation type="submission" date="2024-04" db="EMBL/GenBank/DDBJ databases">
        <authorList>
            <person name="Shaw F."/>
            <person name="Minotto A."/>
        </authorList>
    </citation>
    <scope>NUCLEOTIDE SEQUENCE [LARGE SCALE GENOMIC DNA]</scope>
</reference>
<sequence>MDPLRMSSHSPSDLTGLVLHLDGWGELQPLTLRFYKDRTKVVHIGRKSAQNSGEYVATDDRALFRCAVVSRQHAKLIFTEHGNVSVTDLGSHHGTHLLKSGETTSKSLPAQVAHTLADGDTIIFGKSVIRDDSQVRPVVARIELEYSSPPELPSPTTCAKDLPEQQGSKGSGRYGVYVSSSSSSSDDESDNDSVVYLHSSPPTRRSHSSNFLPSFQSLRSANFSLDSIRSSMNADLFCVLPPIHTLSSASVSPSSSVQEISPIAEHFARGGPSASASSTVGGIGLHTDPEVIGAWPKTPVLSRSRSGTPFPRGSPSTSSKPSEDRADTHAFPVEDIGHTIANVDAEVDMPIDKPDEQLEQAHAISQPSIECSANLDDSQSSLAPETEGAQNDNEVVGGGAVQVNEVDLPPATVGESELISERIVEDVPVDEAESNVVQPEVADTVVETNTVSVEVPTTTESKSPTFISPDAWASMKASVTAIEELRRKAEEDLAAIKAAHAETELTLAKLKENVTMVGLIHSQFRAGLPHLVQTTTLKRKRPIEDDDDDSVALDSVPSSVLLLPVAPVQAPAKRRRVMRFVSKVAQTTAIASVGAVAAWSALAFS</sequence>
<dbReference type="EMBL" id="OZ037945">
    <property type="protein sequence ID" value="CAL1701852.1"/>
    <property type="molecule type" value="Genomic_DNA"/>
</dbReference>
<feature type="region of interest" description="Disordered" evidence="2">
    <location>
        <begin position="147"/>
        <end position="211"/>
    </location>
</feature>
<dbReference type="InterPro" id="IPR000253">
    <property type="entry name" value="FHA_dom"/>
</dbReference>
<evidence type="ECO:0000313" key="5">
    <source>
        <dbReference type="Proteomes" id="UP001497453"/>
    </source>
</evidence>
<dbReference type="InterPro" id="IPR008984">
    <property type="entry name" value="SMAD_FHA_dom_sf"/>
</dbReference>
<proteinExistence type="predicted"/>
<evidence type="ECO:0000256" key="2">
    <source>
        <dbReference type="SAM" id="MobiDB-lite"/>
    </source>
</evidence>
<name>A0ABP1D1V4_9APHY</name>
<feature type="domain" description="FHA" evidence="3">
    <location>
        <begin position="42"/>
        <end position="97"/>
    </location>
</feature>
<organism evidence="4 5">
    <name type="scientific">Somion occarium</name>
    <dbReference type="NCBI Taxonomy" id="3059160"/>
    <lineage>
        <taxon>Eukaryota</taxon>
        <taxon>Fungi</taxon>
        <taxon>Dikarya</taxon>
        <taxon>Basidiomycota</taxon>
        <taxon>Agaricomycotina</taxon>
        <taxon>Agaricomycetes</taxon>
        <taxon>Polyporales</taxon>
        <taxon>Cerrenaceae</taxon>
        <taxon>Somion</taxon>
    </lineage>
</organism>
<dbReference type="PROSITE" id="PS50006">
    <property type="entry name" value="FHA_DOMAIN"/>
    <property type="match status" value="1"/>
</dbReference>
<feature type="coiled-coil region" evidence="1">
    <location>
        <begin position="479"/>
        <end position="513"/>
    </location>
</feature>
<dbReference type="Pfam" id="PF00498">
    <property type="entry name" value="FHA"/>
    <property type="match status" value="1"/>
</dbReference>
<keyword evidence="5" id="KW-1185">Reference proteome</keyword>
<protein>
    <recommendedName>
        <fullName evidence="3">FHA domain-containing protein</fullName>
    </recommendedName>
</protein>
<accession>A0ABP1D1V4</accession>
<dbReference type="Proteomes" id="UP001497453">
    <property type="component" value="Chromosome 2"/>
</dbReference>
<evidence type="ECO:0000313" key="4">
    <source>
        <dbReference type="EMBL" id="CAL1701852.1"/>
    </source>
</evidence>
<keyword evidence="1" id="KW-0175">Coiled coil</keyword>
<evidence type="ECO:0000256" key="1">
    <source>
        <dbReference type="SAM" id="Coils"/>
    </source>
</evidence>
<feature type="region of interest" description="Disordered" evidence="2">
    <location>
        <begin position="296"/>
        <end position="326"/>
    </location>
</feature>